<proteinExistence type="predicted"/>
<dbReference type="Gene3D" id="3.90.1200.10">
    <property type="match status" value="1"/>
</dbReference>
<evidence type="ECO:0000313" key="2">
    <source>
        <dbReference type="EMBL" id="RPA84059.1"/>
    </source>
</evidence>
<dbReference type="PANTHER" id="PTHR21310">
    <property type="entry name" value="AMINOGLYCOSIDE PHOSPHOTRANSFERASE-RELATED-RELATED"/>
    <property type="match status" value="1"/>
</dbReference>
<name>A0A3N4IE51_ASCIM</name>
<dbReference type="InterPro" id="IPR011009">
    <property type="entry name" value="Kinase-like_dom_sf"/>
</dbReference>
<dbReference type="Proteomes" id="UP000275078">
    <property type="component" value="Unassembled WGS sequence"/>
</dbReference>
<gene>
    <name evidence="2" type="ORF">BJ508DRAFT_413077</name>
</gene>
<feature type="region of interest" description="Disordered" evidence="1">
    <location>
        <begin position="1"/>
        <end position="53"/>
    </location>
</feature>
<accession>A0A3N4IE51</accession>
<reference evidence="2 3" key="1">
    <citation type="journal article" date="2018" name="Nat. Ecol. Evol.">
        <title>Pezizomycetes genomes reveal the molecular basis of ectomycorrhizal truffle lifestyle.</title>
        <authorList>
            <person name="Murat C."/>
            <person name="Payen T."/>
            <person name="Noel B."/>
            <person name="Kuo A."/>
            <person name="Morin E."/>
            <person name="Chen J."/>
            <person name="Kohler A."/>
            <person name="Krizsan K."/>
            <person name="Balestrini R."/>
            <person name="Da Silva C."/>
            <person name="Montanini B."/>
            <person name="Hainaut M."/>
            <person name="Levati E."/>
            <person name="Barry K.W."/>
            <person name="Belfiori B."/>
            <person name="Cichocki N."/>
            <person name="Clum A."/>
            <person name="Dockter R.B."/>
            <person name="Fauchery L."/>
            <person name="Guy J."/>
            <person name="Iotti M."/>
            <person name="Le Tacon F."/>
            <person name="Lindquist E.A."/>
            <person name="Lipzen A."/>
            <person name="Malagnac F."/>
            <person name="Mello A."/>
            <person name="Molinier V."/>
            <person name="Miyauchi S."/>
            <person name="Poulain J."/>
            <person name="Riccioni C."/>
            <person name="Rubini A."/>
            <person name="Sitrit Y."/>
            <person name="Splivallo R."/>
            <person name="Traeger S."/>
            <person name="Wang M."/>
            <person name="Zifcakova L."/>
            <person name="Wipf D."/>
            <person name="Zambonelli A."/>
            <person name="Paolocci F."/>
            <person name="Nowrousian M."/>
            <person name="Ottonello S."/>
            <person name="Baldrian P."/>
            <person name="Spatafora J.W."/>
            <person name="Henrissat B."/>
            <person name="Nagy L.G."/>
            <person name="Aury J.M."/>
            <person name="Wincker P."/>
            <person name="Grigoriev I.V."/>
            <person name="Bonfante P."/>
            <person name="Martin F.M."/>
        </authorList>
    </citation>
    <scope>NUCLEOTIDE SEQUENCE [LARGE SCALE GENOMIC DNA]</scope>
    <source>
        <strain evidence="2 3">RN42</strain>
    </source>
</reference>
<evidence type="ECO:0000256" key="1">
    <source>
        <dbReference type="SAM" id="MobiDB-lite"/>
    </source>
</evidence>
<dbReference type="OrthoDB" id="10003767at2759"/>
<sequence length="544" mass="61495">MPQASNLSEAMKTLNITPPLAPALPKSTGKSKDWFRFDKTDTPDERNPENVEEFSGHLAEFRSKITSIAKEMASAIDTATAPEKDNDTVAFPVDISETEGDTSSRTFRFRVIKVYKKLRSDGGYIEKNGSNSFKSNFYELRVPRFESGAVSSNIATHRVLKRLISHTIPIPNLVYFGDSKGSLSHSFMISDGVEGIPIIAALQQHRVGRKGRFSIAKQMASIYVAMDNHKTLVPGKIDSAASPTHPALSIMDANTSAVNGTVSTYPGYELFEYFPWYSPSSRRELPATIMSSSVLEYLTTRLQNFSAACTSVDGIITKRHLRSFYSKLIYILNFIDARTSVFASNPNYHLIHGNLNIQNILVLPVDPNHERGEWKVTAILDWDTAHFGPRVCLWKPPTWLWKDIGSFEGLTDYVFHRIWAEEECSTYPMSHEGQQRPMSNLPLLGSNIVLPDDPMEYLSEVRKVFEEEMKGHKVRDYEMLAYHPLCQLARRVVAVAMDGVTVGSERQETNLKAMEELIAMWNRINESEILPRDERGMRLEVDWI</sequence>
<dbReference type="AlphaFoldDB" id="A0A3N4IE51"/>
<dbReference type="InterPro" id="IPR051678">
    <property type="entry name" value="AGP_Transferase"/>
</dbReference>
<protein>
    <submittedName>
        <fullName evidence="2">Uncharacterized protein</fullName>
    </submittedName>
</protein>
<dbReference type="PANTHER" id="PTHR21310:SF56">
    <property type="entry name" value="AMINOGLYCOSIDE PHOSPHOTRANSFERASE DOMAIN-CONTAINING PROTEIN"/>
    <property type="match status" value="1"/>
</dbReference>
<dbReference type="SUPFAM" id="SSF56112">
    <property type="entry name" value="Protein kinase-like (PK-like)"/>
    <property type="match status" value="1"/>
</dbReference>
<organism evidence="2 3">
    <name type="scientific">Ascobolus immersus RN42</name>
    <dbReference type="NCBI Taxonomy" id="1160509"/>
    <lineage>
        <taxon>Eukaryota</taxon>
        <taxon>Fungi</taxon>
        <taxon>Dikarya</taxon>
        <taxon>Ascomycota</taxon>
        <taxon>Pezizomycotina</taxon>
        <taxon>Pezizomycetes</taxon>
        <taxon>Pezizales</taxon>
        <taxon>Ascobolaceae</taxon>
        <taxon>Ascobolus</taxon>
    </lineage>
</organism>
<dbReference type="EMBL" id="ML119661">
    <property type="protein sequence ID" value="RPA84059.1"/>
    <property type="molecule type" value="Genomic_DNA"/>
</dbReference>
<dbReference type="STRING" id="1160509.A0A3N4IE51"/>
<evidence type="ECO:0000313" key="3">
    <source>
        <dbReference type="Proteomes" id="UP000275078"/>
    </source>
</evidence>
<feature type="compositionally biased region" description="Basic and acidic residues" evidence="1">
    <location>
        <begin position="30"/>
        <end position="49"/>
    </location>
</feature>
<keyword evidence="3" id="KW-1185">Reference proteome</keyword>